<reference evidence="6 7" key="1">
    <citation type="submission" date="2020-04" db="EMBL/GenBank/DDBJ databases">
        <title>Metagenomic profiling of ammonia- and methane-oxidizing microorganisms in a Dutch drinking water treatment plant.</title>
        <authorList>
            <person name="Poghosyan L."/>
            <person name="Leucker S."/>
        </authorList>
    </citation>
    <scope>NUCLEOTIDE SEQUENCE [LARGE SCALE GENOMIC DNA]</scope>
    <source>
        <strain evidence="6">S-RSF-IL-03</strain>
    </source>
</reference>
<evidence type="ECO:0000313" key="7">
    <source>
        <dbReference type="Proteomes" id="UP000580839"/>
    </source>
</evidence>
<dbReference type="Proteomes" id="UP000580839">
    <property type="component" value="Unassembled WGS sequence"/>
</dbReference>
<dbReference type="AlphaFoldDB" id="A0A849SGE8"/>
<dbReference type="InterPro" id="IPR023353">
    <property type="entry name" value="LemA-like_dom_sf"/>
</dbReference>
<dbReference type="Pfam" id="PF04011">
    <property type="entry name" value="LemA"/>
    <property type="match status" value="1"/>
</dbReference>
<organism evidence="6 7">
    <name type="scientific">Eiseniibacteriota bacterium</name>
    <dbReference type="NCBI Taxonomy" id="2212470"/>
    <lineage>
        <taxon>Bacteria</taxon>
        <taxon>Candidatus Eiseniibacteriota</taxon>
    </lineage>
</organism>
<comment type="caution">
    <text evidence="6">The sequence shown here is derived from an EMBL/GenBank/DDBJ whole genome shotgun (WGS) entry which is preliminary data.</text>
</comment>
<protein>
    <submittedName>
        <fullName evidence="6">LemA family protein</fullName>
    </submittedName>
</protein>
<dbReference type="SUPFAM" id="SSF140478">
    <property type="entry name" value="LemA-like"/>
    <property type="match status" value="1"/>
</dbReference>
<name>A0A849SGE8_UNCEI</name>
<sequence>MKRGGLIAIVVLAIALIGIGGCVVGNYNNLVGADQAVKGKFAEVENQLQRRNDLIGNLVESVKGVATQEQEVFGAIADARARLGGAQSPQQTIEAGRAMDTALSRLLVVVENYPQLRSNEQFAQLMDELAGTENRLATSRMRYNEEVQKFNVLVKRFPTNLFAGMFNFKDATYYEVPEEAKALPKVDFGGLRQPK</sequence>
<dbReference type="Gene3D" id="1.20.1440.20">
    <property type="entry name" value="LemA-like domain"/>
    <property type="match status" value="1"/>
</dbReference>
<dbReference type="PANTHER" id="PTHR34478">
    <property type="entry name" value="PROTEIN LEMA"/>
    <property type="match status" value="1"/>
</dbReference>
<keyword evidence="4" id="KW-1133">Transmembrane helix</keyword>
<dbReference type="InterPro" id="IPR007156">
    <property type="entry name" value="MamQ_LemA"/>
</dbReference>
<accession>A0A849SGE8</accession>
<gene>
    <name evidence="6" type="ORF">HOP12_11695</name>
</gene>
<dbReference type="EMBL" id="JABFRW010000148">
    <property type="protein sequence ID" value="NOT34818.1"/>
    <property type="molecule type" value="Genomic_DNA"/>
</dbReference>
<comment type="subcellular location">
    <subcellularLocation>
        <location evidence="1">Membrane</location>
        <topology evidence="1">Single-pass membrane protein</topology>
    </subcellularLocation>
</comment>
<comment type="similarity">
    <text evidence="2">Belongs to the LemA family.</text>
</comment>
<evidence type="ECO:0000256" key="2">
    <source>
        <dbReference type="ARBA" id="ARBA00008854"/>
    </source>
</evidence>
<dbReference type="PROSITE" id="PS51257">
    <property type="entry name" value="PROKAR_LIPOPROTEIN"/>
    <property type="match status" value="1"/>
</dbReference>
<dbReference type="GO" id="GO:0016020">
    <property type="term" value="C:membrane"/>
    <property type="evidence" value="ECO:0007669"/>
    <property type="project" value="UniProtKB-SubCell"/>
</dbReference>
<keyword evidence="5" id="KW-0472">Membrane</keyword>
<evidence type="ECO:0000313" key="6">
    <source>
        <dbReference type="EMBL" id="NOT34818.1"/>
    </source>
</evidence>
<keyword evidence="3" id="KW-0812">Transmembrane</keyword>
<dbReference type="PANTHER" id="PTHR34478:SF2">
    <property type="entry name" value="MEMBRANE PROTEIN"/>
    <property type="match status" value="1"/>
</dbReference>
<evidence type="ECO:0000256" key="1">
    <source>
        <dbReference type="ARBA" id="ARBA00004167"/>
    </source>
</evidence>
<evidence type="ECO:0000256" key="4">
    <source>
        <dbReference type="ARBA" id="ARBA00022989"/>
    </source>
</evidence>
<proteinExistence type="inferred from homology"/>
<evidence type="ECO:0000256" key="5">
    <source>
        <dbReference type="ARBA" id="ARBA00023136"/>
    </source>
</evidence>
<evidence type="ECO:0000256" key="3">
    <source>
        <dbReference type="ARBA" id="ARBA00022692"/>
    </source>
</evidence>